<accession>A0A5K7YW10</accession>
<dbReference type="PROSITE" id="PS51257">
    <property type="entry name" value="PROKAR_LIPOPROTEIN"/>
    <property type="match status" value="1"/>
</dbReference>
<dbReference type="RefSeq" id="WP_155301796.1">
    <property type="nucleotide sequence ID" value="NZ_AP021875.1"/>
</dbReference>
<gene>
    <name evidence="1" type="ORF">DSCW_00120</name>
</gene>
<evidence type="ECO:0008006" key="3">
    <source>
        <dbReference type="Google" id="ProtNLM"/>
    </source>
</evidence>
<evidence type="ECO:0000313" key="1">
    <source>
        <dbReference type="EMBL" id="BBO72595.1"/>
    </source>
</evidence>
<sequence>MKKTVFLMVPVLAILLSGCIGSTGSLFRAGGGSYSLISGTPPIPHSGEDAPGLRLFISPRSALNIDVECILDYVQGDSPFSPEERTCDSMMPLSPWIRLDFSY</sequence>
<dbReference type="AlphaFoldDB" id="A0A5K7YW10"/>
<evidence type="ECO:0000313" key="2">
    <source>
        <dbReference type="Proteomes" id="UP000427769"/>
    </source>
</evidence>
<organism evidence="1 2">
    <name type="scientific">Desulfosarcina widdelii</name>
    <dbReference type="NCBI Taxonomy" id="947919"/>
    <lineage>
        <taxon>Bacteria</taxon>
        <taxon>Pseudomonadati</taxon>
        <taxon>Thermodesulfobacteriota</taxon>
        <taxon>Desulfobacteria</taxon>
        <taxon>Desulfobacterales</taxon>
        <taxon>Desulfosarcinaceae</taxon>
        <taxon>Desulfosarcina</taxon>
    </lineage>
</organism>
<protein>
    <recommendedName>
        <fullName evidence="3">Lipoprotein</fullName>
    </recommendedName>
</protein>
<dbReference type="EMBL" id="AP021875">
    <property type="protein sequence ID" value="BBO72595.1"/>
    <property type="molecule type" value="Genomic_DNA"/>
</dbReference>
<dbReference type="KEGG" id="dwd:DSCW_00120"/>
<name>A0A5K7YW10_9BACT</name>
<proteinExistence type="predicted"/>
<keyword evidence="2" id="KW-1185">Reference proteome</keyword>
<dbReference type="OrthoDB" id="5422116at2"/>
<reference evidence="1 2" key="1">
    <citation type="submission" date="2019-11" db="EMBL/GenBank/DDBJ databases">
        <title>Comparative genomics of hydrocarbon-degrading Desulfosarcina strains.</title>
        <authorList>
            <person name="Watanabe M."/>
            <person name="Kojima H."/>
            <person name="Fukui M."/>
        </authorList>
    </citation>
    <scope>NUCLEOTIDE SEQUENCE [LARGE SCALE GENOMIC DNA]</scope>
    <source>
        <strain evidence="1 2">PP31</strain>
    </source>
</reference>
<dbReference type="Proteomes" id="UP000427769">
    <property type="component" value="Chromosome"/>
</dbReference>